<dbReference type="SUPFAM" id="SSF52540">
    <property type="entry name" value="P-loop containing nucleoside triphosphate hydrolases"/>
    <property type="match status" value="1"/>
</dbReference>
<evidence type="ECO:0000256" key="3">
    <source>
        <dbReference type="SAM" id="MobiDB-lite"/>
    </source>
</evidence>
<feature type="domain" description="AAA" evidence="4">
    <location>
        <begin position="111"/>
        <end position="290"/>
    </location>
</feature>
<dbReference type="OrthoDB" id="9815116at2"/>
<dbReference type="PANTHER" id="PTHR13696">
    <property type="entry name" value="P-LOOP CONTAINING NUCLEOSIDE TRIPHOSPHATE HYDROLASE"/>
    <property type="match status" value="1"/>
</dbReference>
<feature type="region of interest" description="Disordered" evidence="3">
    <location>
        <begin position="1"/>
        <end position="79"/>
    </location>
</feature>
<evidence type="ECO:0000259" key="4">
    <source>
        <dbReference type="Pfam" id="PF13614"/>
    </source>
</evidence>
<dbReference type="PANTHER" id="PTHR13696:SF52">
    <property type="entry name" value="PARA FAMILY PROTEIN CT_582"/>
    <property type="match status" value="1"/>
</dbReference>
<evidence type="ECO:0000313" key="5">
    <source>
        <dbReference type="EMBL" id="NYD67830.1"/>
    </source>
</evidence>
<evidence type="ECO:0000256" key="1">
    <source>
        <dbReference type="ARBA" id="ARBA00006976"/>
    </source>
</evidence>
<dbReference type="InterPro" id="IPR027417">
    <property type="entry name" value="P-loop_NTPase"/>
</dbReference>
<evidence type="ECO:0000313" key="7">
    <source>
        <dbReference type="Proteomes" id="UP000292686"/>
    </source>
</evidence>
<dbReference type="EMBL" id="SDPM01000001">
    <property type="protein sequence ID" value="RXZ87992.1"/>
    <property type="molecule type" value="Genomic_DNA"/>
</dbReference>
<proteinExistence type="inferred from homology"/>
<dbReference type="FunFam" id="3.40.50.300:FF:000285">
    <property type="entry name" value="Sporulation initiation inhibitor Soj"/>
    <property type="match status" value="1"/>
</dbReference>
<dbReference type="AlphaFoldDB" id="A0A4Q2MD58"/>
<accession>A0A4Q2MD58</accession>
<name>A0A4Q2MD58_9MICO</name>
<dbReference type="Proteomes" id="UP000292686">
    <property type="component" value="Unassembled WGS sequence"/>
</dbReference>
<comment type="function">
    <text evidence="2">May play a role in septum formation.</text>
</comment>
<reference evidence="6 7" key="1">
    <citation type="submission" date="2019-01" db="EMBL/GenBank/DDBJ databases">
        <title>Agromyces.</title>
        <authorList>
            <person name="Li J."/>
        </authorList>
    </citation>
    <scope>NUCLEOTIDE SEQUENCE [LARGE SCALE GENOMIC DNA]</scope>
    <source>
        <strain evidence="6 7">DSM 23870</strain>
    </source>
</reference>
<gene>
    <name evidence="5" type="ORF">BJ972_002349</name>
    <name evidence="6" type="ORF">ESP50_02015</name>
</gene>
<evidence type="ECO:0000256" key="2">
    <source>
        <dbReference type="ARBA" id="ARBA00059092"/>
    </source>
</evidence>
<feature type="compositionally biased region" description="Low complexity" evidence="3">
    <location>
        <begin position="28"/>
        <end position="50"/>
    </location>
</feature>
<dbReference type="InterPro" id="IPR025669">
    <property type="entry name" value="AAA_dom"/>
</dbReference>
<sequence>MRSSSEERAAREQAIETPDVTQEPTPEAAPARVDWDAATAAALTEDNVAAPVQGAEPDDAPTPEPEASVSRETSTSASVEFDTPLANLVADEARRRAVLEQSDLPLPVSTRVFTVSNQKGGVGKTTTTVNLAAALARTGAHVLVVDLDPQGNASTALGIDHRAERQSVYDVLVGEMELGDVIQRSPENERLDCVPATIHLAGAEIELVSLVAREQRLRRALDRHLESMERPYDYVLIDCPPSLGLLTINAFVAAREVLIPIQCEYYALEGLSQLLRNIELIERHLNPDLRVSTILLTMYDSRTNLAQQVAQDVRDHFPAEVLKTIIPRSVRVSEAPSYGQSVISYDFSSSGSLSYREAAAEIALRGAPQPGKRS</sequence>
<comment type="similarity">
    <text evidence="1">Belongs to the ParA family.</text>
</comment>
<protein>
    <submittedName>
        <fullName evidence="5">Cellulose biosynthesis protein BcsQ</fullName>
    </submittedName>
    <submittedName>
        <fullName evidence="6">ParA family protein</fullName>
    </submittedName>
</protein>
<comment type="caution">
    <text evidence="6">The sequence shown here is derived from an EMBL/GenBank/DDBJ whole genome shotgun (WGS) entry which is preliminary data.</text>
</comment>
<evidence type="ECO:0000313" key="6">
    <source>
        <dbReference type="EMBL" id="RXZ87992.1"/>
    </source>
</evidence>
<dbReference type="InterPro" id="IPR050678">
    <property type="entry name" value="DNA_Partitioning_ATPase"/>
</dbReference>
<dbReference type="Pfam" id="PF13614">
    <property type="entry name" value="AAA_31"/>
    <property type="match status" value="1"/>
</dbReference>
<reference evidence="5 8" key="2">
    <citation type="submission" date="2020-07" db="EMBL/GenBank/DDBJ databases">
        <title>Sequencing the genomes of 1000 actinobacteria strains.</title>
        <authorList>
            <person name="Klenk H.-P."/>
        </authorList>
    </citation>
    <scope>NUCLEOTIDE SEQUENCE [LARGE SCALE GENOMIC DNA]</scope>
    <source>
        <strain evidence="5 8">DSM 23870</strain>
    </source>
</reference>
<dbReference type="Proteomes" id="UP000581087">
    <property type="component" value="Unassembled WGS sequence"/>
</dbReference>
<keyword evidence="7" id="KW-1185">Reference proteome</keyword>
<feature type="compositionally biased region" description="Basic and acidic residues" evidence="3">
    <location>
        <begin position="1"/>
        <end position="14"/>
    </location>
</feature>
<evidence type="ECO:0000313" key="8">
    <source>
        <dbReference type="Proteomes" id="UP000581087"/>
    </source>
</evidence>
<dbReference type="EMBL" id="JACCBI010000001">
    <property type="protein sequence ID" value="NYD67830.1"/>
    <property type="molecule type" value="Genomic_DNA"/>
</dbReference>
<dbReference type="CDD" id="cd02042">
    <property type="entry name" value="ParAB_family"/>
    <property type="match status" value="1"/>
</dbReference>
<dbReference type="Gene3D" id="3.40.50.300">
    <property type="entry name" value="P-loop containing nucleotide triphosphate hydrolases"/>
    <property type="match status" value="1"/>
</dbReference>
<organism evidence="6 7">
    <name type="scientific">Agromyces atrinae</name>
    <dbReference type="NCBI Taxonomy" id="592376"/>
    <lineage>
        <taxon>Bacteria</taxon>
        <taxon>Bacillati</taxon>
        <taxon>Actinomycetota</taxon>
        <taxon>Actinomycetes</taxon>
        <taxon>Micrococcales</taxon>
        <taxon>Microbacteriaceae</taxon>
        <taxon>Agromyces</taxon>
    </lineage>
</organism>